<sequence>WDTEISTSQDRRFRQRVARSGYPGVTGGSGSVSPGRGIP</sequence>
<feature type="non-terminal residue" evidence="2">
    <location>
        <position position="39"/>
    </location>
</feature>
<protein>
    <submittedName>
        <fullName evidence="2">Uncharacterized protein</fullName>
    </submittedName>
</protein>
<feature type="non-terminal residue" evidence="2">
    <location>
        <position position="1"/>
    </location>
</feature>
<gene>
    <name evidence="2" type="ORF">AVDCRST_MAG41-18</name>
</gene>
<organism evidence="2">
    <name type="scientific">uncultured Mycobacteriales bacterium</name>
    <dbReference type="NCBI Taxonomy" id="581187"/>
    <lineage>
        <taxon>Bacteria</taxon>
        <taxon>Bacillati</taxon>
        <taxon>Actinomycetota</taxon>
        <taxon>Actinomycetes</taxon>
        <taxon>Mycobacteriales</taxon>
        <taxon>environmental samples</taxon>
    </lineage>
</organism>
<dbReference type="AlphaFoldDB" id="A0A6J4H332"/>
<name>A0A6J4H332_9ACTN</name>
<dbReference type="EMBL" id="CADCTP010000002">
    <property type="protein sequence ID" value="CAA9211773.1"/>
    <property type="molecule type" value="Genomic_DNA"/>
</dbReference>
<evidence type="ECO:0000256" key="1">
    <source>
        <dbReference type="SAM" id="MobiDB-lite"/>
    </source>
</evidence>
<evidence type="ECO:0000313" key="2">
    <source>
        <dbReference type="EMBL" id="CAA9211773.1"/>
    </source>
</evidence>
<reference evidence="2" key="1">
    <citation type="submission" date="2020-02" db="EMBL/GenBank/DDBJ databases">
        <authorList>
            <person name="Meier V. D."/>
        </authorList>
    </citation>
    <scope>NUCLEOTIDE SEQUENCE</scope>
    <source>
        <strain evidence="2">AVDCRST_MAG41</strain>
    </source>
</reference>
<feature type="region of interest" description="Disordered" evidence="1">
    <location>
        <begin position="1"/>
        <end position="39"/>
    </location>
</feature>
<accession>A0A6J4H332</accession>
<proteinExistence type="predicted"/>